<name>S3DXF8_GLAL2</name>
<evidence type="ECO:0000313" key="3">
    <source>
        <dbReference type="Proteomes" id="UP000016922"/>
    </source>
</evidence>
<organism evidence="2 3">
    <name type="scientific">Glarea lozoyensis (strain ATCC 20868 / MF5171)</name>
    <dbReference type="NCBI Taxonomy" id="1116229"/>
    <lineage>
        <taxon>Eukaryota</taxon>
        <taxon>Fungi</taxon>
        <taxon>Dikarya</taxon>
        <taxon>Ascomycota</taxon>
        <taxon>Pezizomycotina</taxon>
        <taxon>Leotiomycetes</taxon>
        <taxon>Helotiales</taxon>
        <taxon>Helotiaceae</taxon>
        <taxon>Glarea</taxon>
    </lineage>
</organism>
<dbReference type="RefSeq" id="XP_008082464.1">
    <property type="nucleotide sequence ID" value="XM_008084273.1"/>
</dbReference>
<feature type="compositionally biased region" description="Basic and acidic residues" evidence="1">
    <location>
        <begin position="108"/>
        <end position="127"/>
    </location>
</feature>
<feature type="region of interest" description="Disordered" evidence="1">
    <location>
        <begin position="82"/>
        <end position="217"/>
    </location>
</feature>
<dbReference type="KEGG" id="glz:GLAREA_04020"/>
<dbReference type="eggNOG" id="ENOG502SGY4">
    <property type="taxonomic scope" value="Eukaryota"/>
</dbReference>
<proteinExistence type="predicted"/>
<accession>S3DXF8</accession>
<keyword evidence="3" id="KW-1185">Reference proteome</keyword>
<feature type="compositionally biased region" description="Acidic residues" evidence="1">
    <location>
        <begin position="128"/>
        <end position="137"/>
    </location>
</feature>
<evidence type="ECO:0000313" key="2">
    <source>
        <dbReference type="EMBL" id="EPE31053.1"/>
    </source>
</evidence>
<dbReference type="GeneID" id="19463075"/>
<feature type="region of interest" description="Disordered" evidence="1">
    <location>
        <begin position="234"/>
        <end position="287"/>
    </location>
</feature>
<feature type="compositionally biased region" description="Polar residues" evidence="1">
    <location>
        <begin position="1"/>
        <end position="35"/>
    </location>
</feature>
<dbReference type="OrthoDB" id="3438274at2759"/>
<dbReference type="HOGENOM" id="CLU_664018_0_0_1"/>
<dbReference type="EMBL" id="KE145363">
    <property type="protein sequence ID" value="EPE31053.1"/>
    <property type="molecule type" value="Genomic_DNA"/>
</dbReference>
<dbReference type="OMA" id="SEYTEAP"/>
<dbReference type="AlphaFoldDB" id="S3DXF8"/>
<evidence type="ECO:0008006" key="4">
    <source>
        <dbReference type="Google" id="ProtNLM"/>
    </source>
</evidence>
<feature type="compositionally biased region" description="Polar residues" evidence="1">
    <location>
        <begin position="199"/>
        <end position="216"/>
    </location>
</feature>
<evidence type="ECO:0000256" key="1">
    <source>
        <dbReference type="SAM" id="MobiDB-lite"/>
    </source>
</evidence>
<protein>
    <recommendedName>
        <fullName evidence="4">Myb-like domain-containing protein</fullName>
    </recommendedName>
</protein>
<reference evidence="2 3" key="1">
    <citation type="journal article" date="2013" name="BMC Genomics">
        <title>Genomics-driven discovery of the pneumocandin biosynthetic gene cluster in the fungus Glarea lozoyensis.</title>
        <authorList>
            <person name="Chen L."/>
            <person name="Yue Q."/>
            <person name="Zhang X."/>
            <person name="Xiang M."/>
            <person name="Wang C."/>
            <person name="Li S."/>
            <person name="Che Y."/>
            <person name="Ortiz-Lopez F.J."/>
            <person name="Bills G.F."/>
            <person name="Liu X."/>
            <person name="An Z."/>
        </authorList>
    </citation>
    <scope>NUCLEOTIDE SEQUENCE [LARGE SCALE GENOMIC DNA]</scope>
    <source>
        <strain evidence="3">ATCC 20868 / MF5171</strain>
    </source>
</reference>
<dbReference type="Proteomes" id="UP000016922">
    <property type="component" value="Unassembled WGS sequence"/>
</dbReference>
<sequence length="414" mass="46082">MDFQQNDLTTSGQIPPMATFNTMNNPNTAFPNSEYTEAPGIPFNGGLGQNSYNNMAPPLLPPATQMSASSSWGQYSADSVYTSTPYSQPHRSHSSVSQSSGKRSRAVHFNDNDIESNRRSSEGHSEGDEYYQNDNDDSSVLYDDYERSTNNDDTESEEGQASRNRSSRKDDVSCPPLFTSATFEGLSKDFESGARPRPKTQQRVDSPSATTASIAESSDLPLLDSRWSGGVLHNTYGIQGNDRRDTNKAPEFINEDDVTDEWLEKRGKQRSAPQGSGRKIPKRTCGANDPENIAIVNLREQNDMSFQEITKVMNERRTKKGRDPRLTSTGVANRYNRTAPLLFAAIGMKFVPLSQRKKGYQYSEIHWTPEMNKTLLRAVKSVEASKWDQVAETFNAETGLKMDAATIAAKFITF</sequence>
<gene>
    <name evidence="2" type="ORF">GLAREA_04020</name>
</gene>
<feature type="region of interest" description="Disordered" evidence="1">
    <location>
        <begin position="1"/>
        <end position="70"/>
    </location>
</feature>